<dbReference type="EMBL" id="MWBQ01000033">
    <property type="protein sequence ID" value="OQA60737.1"/>
    <property type="molecule type" value="Genomic_DNA"/>
</dbReference>
<dbReference type="Proteomes" id="UP000485569">
    <property type="component" value="Unassembled WGS sequence"/>
</dbReference>
<accession>A0A1V5T1U1</accession>
<comment type="subcellular location">
    <subcellularLocation>
        <location evidence="1">Cell membrane</location>
        <topology evidence="1">Multi-pass membrane protein</topology>
    </subcellularLocation>
</comment>
<reference evidence="7" key="1">
    <citation type="submission" date="2017-02" db="EMBL/GenBank/DDBJ databases">
        <title>Delving into the versatile metabolic prowess of the omnipresent phylum Bacteroidetes.</title>
        <authorList>
            <person name="Nobu M.K."/>
            <person name="Mei R."/>
            <person name="Narihiro T."/>
            <person name="Kuroda K."/>
            <person name="Liu W.-T."/>
        </authorList>
    </citation>
    <scope>NUCLEOTIDE SEQUENCE</scope>
    <source>
        <strain evidence="7">ADurb.Bin276</strain>
    </source>
</reference>
<feature type="transmembrane region" description="Helical" evidence="6">
    <location>
        <begin position="79"/>
        <end position="97"/>
    </location>
</feature>
<gene>
    <name evidence="7" type="primary">rbsC_4</name>
    <name evidence="7" type="ORF">BWY41_00508</name>
</gene>
<keyword evidence="2" id="KW-1003">Cell membrane</keyword>
<keyword evidence="3 6" id="KW-0812">Transmembrane</keyword>
<dbReference type="CDD" id="cd06579">
    <property type="entry name" value="TM_PBP1_transp_AraH_like"/>
    <property type="match status" value="1"/>
</dbReference>
<feature type="transmembrane region" description="Helical" evidence="6">
    <location>
        <begin position="103"/>
        <end position="124"/>
    </location>
</feature>
<proteinExistence type="predicted"/>
<evidence type="ECO:0000256" key="2">
    <source>
        <dbReference type="ARBA" id="ARBA00022475"/>
    </source>
</evidence>
<evidence type="ECO:0000256" key="5">
    <source>
        <dbReference type="ARBA" id="ARBA00023136"/>
    </source>
</evidence>
<dbReference type="GO" id="GO:0005886">
    <property type="term" value="C:plasma membrane"/>
    <property type="evidence" value="ECO:0007669"/>
    <property type="project" value="UniProtKB-SubCell"/>
</dbReference>
<keyword evidence="4 6" id="KW-1133">Transmembrane helix</keyword>
<keyword evidence="5 6" id="KW-0472">Membrane</keyword>
<feature type="transmembrane region" description="Helical" evidence="6">
    <location>
        <begin position="219"/>
        <end position="241"/>
    </location>
</feature>
<organism evidence="7">
    <name type="scientific">Candidatus Atribacter allofermentans</name>
    <dbReference type="NCBI Taxonomy" id="1852833"/>
    <lineage>
        <taxon>Bacteria</taxon>
        <taxon>Pseudomonadati</taxon>
        <taxon>Atribacterota</taxon>
        <taxon>Atribacteria</taxon>
        <taxon>Atribacterales</taxon>
        <taxon>Atribacteraceae</taxon>
        <taxon>Atribacter</taxon>
    </lineage>
</organism>
<evidence type="ECO:0000256" key="3">
    <source>
        <dbReference type="ARBA" id="ARBA00022692"/>
    </source>
</evidence>
<feature type="transmembrane region" description="Helical" evidence="6">
    <location>
        <begin position="131"/>
        <end position="149"/>
    </location>
</feature>
<comment type="caution">
    <text evidence="7">The sequence shown here is derived from an EMBL/GenBank/DDBJ whole genome shotgun (WGS) entry which is preliminary data.</text>
</comment>
<sequence length="330" mass="34614">MAQRENVSKLRKTMEIVRKTRSIGVIFALIVLVILASLLSPYFLSGYNLQALTRSLAFVGMIALGQACLLLIGELDLSVGAIAGFCGVIGGVLIINLGFHHWLAFGLCLLLGAGCGFLNGALVAKLNLNSLVVTVGMTGVYTGLNLVISKGRAITGIPKALYFLGQGDFLGIPAPFIIMIGVAGVVLFVTQNTIFGRYMYSVGNNREASKILGIRVERVQIITFMMAGLFAALAGMIMVARLGSSQPAIGQEWVLPSIASSVIGGVSPAGGIGNPVGAVLGAVITGVIENIIVIFGISPYWQTAVSGVVVVAAVSLDSIQRIFYERKVKL</sequence>
<evidence type="ECO:0000256" key="1">
    <source>
        <dbReference type="ARBA" id="ARBA00004651"/>
    </source>
</evidence>
<feature type="transmembrane region" description="Helical" evidence="6">
    <location>
        <begin position="21"/>
        <end position="43"/>
    </location>
</feature>
<evidence type="ECO:0000256" key="4">
    <source>
        <dbReference type="ARBA" id="ARBA00022989"/>
    </source>
</evidence>
<protein>
    <submittedName>
        <fullName evidence="7">Ribose transport system permease protein RbsC</fullName>
    </submittedName>
</protein>
<dbReference type="InterPro" id="IPR001851">
    <property type="entry name" value="ABC_transp_permease"/>
</dbReference>
<feature type="transmembrane region" description="Helical" evidence="6">
    <location>
        <begin position="169"/>
        <end position="189"/>
    </location>
</feature>
<dbReference type="Pfam" id="PF02653">
    <property type="entry name" value="BPD_transp_2"/>
    <property type="match status" value="1"/>
</dbReference>
<dbReference type="PANTHER" id="PTHR32196">
    <property type="entry name" value="ABC TRANSPORTER PERMEASE PROTEIN YPHD-RELATED-RELATED"/>
    <property type="match status" value="1"/>
</dbReference>
<feature type="transmembrane region" description="Helical" evidence="6">
    <location>
        <begin position="55"/>
        <end position="72"/>
    </location>
</feature>
<evidence type="ECO:0000313" key="7">
    <source>
        <dbReference type="EMBL" id="OQA60737.1"/>
    </source>
</evidence>
<dbReference type="GO" id="GO:0022857">
    <property type="term" value="F:transmembrane transporter activity"/>
    <property type="evidence" value="ECO:0007669"/>
    <property type="project" value="InterPro"/>
</dbReference>
<evidence type="ECO:0000256" key="6">
    <source>
        <dbReference type="SAM" id="Phobius"/>
    </source>
</evidence>
<dbReference type="AlphaFoldDB" id="A0A1V5T1U1"/>
<name>A0A1V5T1U1_9BACT</name>